<feature type="region of interest" description="Disordered" evidence="1">
    <location>
        <begin position="1"/>
        <end position="26"/>
    </location>
</feature>
<evidence type="ECO:0000313" key="2">
    <source>
        <dbReference type="EMBL" id="VAW85930.1"/>
    </source>
</evidence>
<evidence type="ECO:0000256" key="1">
    <source>
        <dbReference type="SAM" id="MobiDB-lite"/>
    </source>
</evidence>
<protein>
    <submittedName>
        <fullName evidence="2">Uncharacterized protein</fullName>
    </submittedName>
</protein>
<dbReference type="AlphaFoldDB" id="A0A3B0ZAE3"/>
<feature type="compositionally biased region" description="Polar residues" evidence="1">
    <location>
        <begin position="9"/>
        <end position="26"/>
    </location>
</feature>
<dbReference type="EMBL" id="UOFP01000115">
    <property type="protein sequence ID" value="VAW85930.1"/>
    <property type="molecule type" value="Genomic_DNA"/>
</dbReference>
<gene>
    <name evidence="2" type="ORF">MNBD_GAMMA18-1193</name>
</gene>
<sequence>MGPTVGASGLTTMDGENTNIAGSNISVPQTAPRALALAIR</sequence>
<name>A0A3B0ZAE3_9ZZZZ</name>
<reference evidence="2" key="1">
    <citation type="submission" date="2018-06" db="EMBL/GenBank/DDBJ databases">
        <authorList>
            <person name="Zhirakovskaya E."/>
        </authorList>
    </citation>
    <scope>NUCLEOTIDE SEQUENCE</scope>
</reference>
<accession>A0A3B0ZAE3</accession>
<organism evidence="2">
    <name type="scientific">hydrothermal vent metagenome</name>
    <dbReference type="NCBI Taxonomy" id="652676"/>
    <lineage>
        <taxon>unclassified sequences</taxon>
        <taxon>metagenomes</taxon>
        <taxon>ecological metagenomes</taxon>
    </lineage>
</organism>
<proteinExistence type="predicted"/>